<dbReference type="KEGG" id="palo:E6C60_1420"/>
<accession>A0A4P8XHW2</accession>
<name>A0A4P8XHW2_9BACL</name>
<dbReference type="EMBL" id="CP040396">
    <property type="protein sequence ID" value="QCT02136.1"/>
    <property type="molecule type" value="Genomic_DNA"/>
</dbReference>
<organism evidence="1 2">
    <name type="scientific">Paenibacillus algicola</name>
    <dbReference type="NCBI Taxonomy" id="2565926"/>
    <lineage>
        <taxon>Bacteria</taxon>
        <taxon>Bacillati</taxon>
        <taxon>Bacillota</taxon>
        <taxon>Bacilli</taxon>
        <taxon>Bacillales</taxon>
        <taxon>Paenibacillaceae</taxon>
        <taxon>Paenibacillus</taxon>
    </lineage>
</organism>
<reference evidence="1 2" key="1">
    <citation type="submission" date="2019-05" db="EMBL/GenBank/DDBJ databases">
        <authorList>
            <person name="Chen C."/>
        </authorList>
    </citation>
    <scope>NUCLEOTIDE SEQUENCE [LARGE SCALE GENOMIC DNA]</scope>
    <source>
        <strain evidence="1 2">HB172198</strain>
    </source>
</reference>
<protein>
    <submittedName>
        <fullName evidence="1">Uncharacterized protein</fullName>
    </submittedName>
</protein>
<evidence type="ECO:0000313" key="2">
    <source>
        <dbReference type="Proteomes" id="UP000300879"/>
    </source>
</evidence>
<keyword evidence="2" id="KW-1185">Reference proteome</keyword>
<dbReference type="AlphaFoldDB" id="A0A4P8XHW2"/>
<gene>
    <name evidence="1" type="ORF">E6C60_1420</name>
</gene>
<evidence type="ECO:0000313" key="1">
    <source>
        <dbReference type="EMBL" id="QCT02136.1"/>
    </source>
</evidence>
<proteinExistence type="predicted"/>
<sequence length="38" mass="4427">MSGKPPWSDKMRECKKKLFPSGFHNPQETAPLFYSDIK</sequence>
<dbReference type="Proteomes" id="UP000300879">
    <property type="component" value="Chromosome"/>
</dbReference>